<dbReference type="InterPro" id="IPR003142">
    <property type="entry name" value="BPL_C"/>
</dbReference>
<dbReference type="InterPro" id="IPR036388">
    <property type="entry name" value="WH-like_DNA-bd_sf"/>
</dbReference>
<comment type="caution">
    <text evidence="5">The sequence shown here is derived from an EMBL/GenBank/DDBJ whole genome shotgun (WGS) entry which is preliminary data.</text>
</comment>
<dbReference type="InterPro" id="IPR036390">
    <property type="entry name" value="WH_DNA-bd_sf"/>
</dbReference>
<feature type="domain" description="BPL/LPL catalytic" evidence="4">
    <location>
        <begin position="56"/>
        <end position="245"/>
    </location>
</feature>
<dbReference type="Pfam" id="PF03099">
    <property type="entry name" value="BPL_LplA_LipB"/>
    <property type="match status" value="1"/>
</dbReference>
<keyword evidence="2" id="KW-0547">Nucleotide-binding</keyword>
<dbReference type="Pfam" id="PF02237">
    <property type="entry name" value="BPL_C"/>
    <property type="match status" value="1"/>
</dbReference>
<proteinExistence type="inferred from homology"/>
<protein>
    <recommendedName>
        <fullName evidence="4">BPL/LPL catalytic domain-containing protein</fullName>
    </recommendedName>
</protein>
<gene>
    <name evidence="5" type="ORF">LCGC14_2692460</name>
</gene>
<name>A0A0F9BSS8_9ZZZZ</name>
<dbReference type="GO" id="GO:0006355">
    <property type="term" value="P:regulation of DNA-templated transcription"/>
    <property type="evidence" value="ECO:0007669"/>
    <property type="project" value="InterPro"/>
</dbReference>
<dbReference type="PANTHER" id="PTHR12835">
    <property type="entry name" value="BIOTIN PROTEIN LIGASE"/>
    <property type="match status" value="1"/>
</dbReference>
<dbReference type="GO" id="GO:0005524">
    <property type="term" value="F:ATP binding"/>
    <property type="evidence" value="ECO:0007669"/>
    <property type="project" value="UniProtKB-KW"/>
</dbReference>
<evidence type="ECO:0000256" key="1">
    <source>
        <dbReference type="ARBA" id="ARBA00022598"/>
    </source>
</evidence>
<dbReference type="Pfam" id="PF08279">
    <property type="entry name" value="HTH_11"/>
    <property type="match status" value="1"/>
</dbReference>
<dbReference type="CDD" id="cd16442">
    <property type="entry name" value="BPL"/>
    <property type="match status" value="1"/>
</dbReference>
<dbReference type="HAMAP" id="MF_00978">
    <property type="entry name" value="Bifunct_BirA"/>
    <property type="match status" value="1"/>
</dbReference>
<dbReference type="InterPro" id="IPR008988">
    <property type="entry name" value="Transcriptional_repressor_C"/>
</dbReference>
<dbReference type="EMBL" id="LAZR01047756">
    <property type="protein sequence ID" value="KKK93479.1"/>
    <property type="molecule type" value="Genomic_DNA"/>
</dbReference>
<accession>A0A0F9BSS8</accession>
<dbReference type="InterPro" id="IPR013196">
    <property type="entry name" value="HTH_11"/>
</dbReference>
<reference evidence="5" key="1">
    <citation type="journal article" date="2015" name="Nature">
        <title>Complex archaea that bridge the gap between prokaryotes and eukaryotes.</title>
        <authorList>
            <person name="Spang A."/>
            <person name="Saw J.H."/>
            <person name="Jorgensen S.L."/>
            <person name="Zaremba-Niedzwiedzka K."/>
            <person name="Martijn J."/>
            <person name="Lind A.E."/>
            <person name="van Eijk R."/>
            <person name="Schleper C."/>
            <person name="Guy L."/>
            <person name="Ettema T.J."/>
        </authorList>
    </citation>
    <scope>NUCLEOTIDE SEQUENCE</scope>
</reference>
<dbReference type="SUPFAM" id="SSF46785">
    <property type="entry name" value="Winged helix' DNA-binding domain"/>
    <property type="match status" value="1"/>
</dbReference>
<dbReference type="GO" id="GO:0005737">
    <property type="term" value="C:cytoplasm"/>
    <property type="evidence" value="ECO:0007669"/>
    <property type="project" value="TreeGrafter"/>
</dbReference>
<dbReference type="Gene3D" id="2.30.30.100">
    <property type="match status" value="1"/>
</dbReference>
<dbReference type="AlphaFoldDB" id="A0A0F9BSS8"/>
<dbReference type="InterPro" id="IPR045864">
    <property type="entry name" value="aa-tRNA-synth_II/BPL/LPL"/>
</dbReference>
<dbReference type="SUPFAM" id="SSF50037">
    <property type="entry name" value="C-terminal domain of transcriptional repressors"/>
    <property type="match status" value="1"/>
</dbReference>
<dbReference type="InterPro" id="IPR004408">
    <property type="entry name" value="Biotin_CoA_COase_ligase"/>
</dbReference>
<keyword evidence="1" id="KW-0436">Ligase</keyword>
<organism evidence="5">
    <name type="scientific">marine sediment metagenome</name>
    <dbReference type="NCBI Taxonomy" id="412755"/>
    <lineage>
        <taxon>unclassified sequences</taxon>
        <taxon>metagenomes</taxon>
        <taxon>ecological metagenomes</taxon>
    </lineage>
</organism>
<keyword evidence="3" id="KW-0067">ATP-binding</keyword>
<evidence type="ECO:0000259" key="4">
    <source>
        <dbReference type="PROSITE" id="PS51733"/>
    </source>
</evidence>
<dbReference type="PANTHER" id="PTHR12835:SF5">
    <property type="entry name" value="BIOTIN--PROTEIN LIGASE"/>
    <property type="match status" value="1"/>
</dbReference>
<dbReference type="Gene3D" id="1.10.10.10">
    <property type="entry name" value="Winged helix-like DNA-binding domain superfamily/Winged helix DNA-binding domain"/>
    <property type="match status" value="1"/>
</dbReference>
<evidence type="ECO:0000313" key="5">
    <source>
        <dbReference type="EMBL" id="KKK93479.1"/>
    </source>
</evidence>
<dbReference type="PROSITE" id="PS51733">
    <property type="entry name" value="BPL_LPL_CATALYTIC"/>
    <property type="match status" value="1"/>
</dbReference>
<dbReference type="InterPro" id="IPR004143">
    <property type="entry name" value="BPL_LPL_catalytic"/>
</dbReference>
<dbReference type="NCBIfam" id="TIGR00121">
    <property type="entry name" value="birA_ligase"/>
    <property type="match status" value="1"/>
</dbReference>
<dbReference type="GO" id="GO:0004077">
    <property type="term" value="F:biotin--[biotin carboxyl-carrier protein] ligase activity"/>
    <property type="evidence" value="ECO:0007669"/>
    <property type="project" value="InterPro"/>
</dbReference>
<evidence type="ECO:0000256" key="3">
    <source>
        <dbReference type="ARBA" id="ARBA00022840"/>
    </source>
</evidence>
<dbReference type="Gene3D" id="3.30.930.10">
    <property type="entry name" value="Bira Bifunctional Protein, Domain 2"/>
    <property type="match status" value="1"/>
</dbReference>
<sequence>MKSQILHILEKNNRVISGDTIGAALGISRVSVWKHIRELQESDYKIIVTSKGYQLVDTTDTPFPWEISGRESKVHYFPELGSTMDIAREMARKGCPHFTVVVAGRQTRGRGRLKREWCSLEGGLYFTLVLRPKISPIFSARLIFCASLTLAHLLNKRFSVPAQVKWPNDILVRGRKISGMLSEMEAEGDRVTFVNIGIGINVNNDLSFQADRAISLREILKKSVSRKELLSMFLDAFENRVEQKNLDHVVSEWKQYTTTLNRKIRIVTQDEVSEGLAKDVDENGTLILELADGSVKKIVHGDCFHLG</sequence>
<evidence type="ECO:0000256" key="2">
    <source>
        <dbReference type="ARBA" id="ARBA00022741"/>
    </source>
</evidence>
<dbReference type="SUPFAM" id="SSF55681">
    <property type="entry name" value="Class II aaRS and biotin synthetases"/>
    <property type="match status" value="1"/>
</dbReference>
<dbReference type="InterPro" id="IPR030855">
    <property type="entry name" value="Bifunct_BirA"/>
</dbReference>